<sequence length="161" mass="16372">MDPVPGGDTTAYTYPQDPINKYDTTGKNWWSKLAKKARAAAASAVRKGWDFYKKHSDAILAVAGIALFSACLVLSAGACAIAGTVLVGVEAATNRGIKKQSWGKVAKGAAVSLLFVGFGFGVGKGLEAAARAGGAVGRGATITVNAHTGAPGLICSTSRRC</sequence>
<dbReference type="EMBL" id="CP134880">
    <property type="protein sequence ID" value="WNM28367.1"/>
    <property type="molecule type" value="Genomic_DNA"/>
</dbReference>
<reference evidence="2" key="1">
    <citation type="submission" date="2023-09" db="EMBL/GenBank/DDBJ databases">
        <title>Demequina sp. a novel bacteria isolated from Capsicum annuum.</title>
        <authorList>
            <person name="Humaira Z."/>
            <person name="Lee J."/>
            <person name="Cho D."/>
        </authorList>
    </citation>
    <scope>NUCLEOTIDE SEQUENCE</scope>
    <source>
        <strain evidence="2">PMTSA13</strain>
    </source>
</reference>
<name>A0AA96FEU1_9MICO</name>
<feature type="transmembrane region" description="Helical" evidence="1">
    <location>
        <begin position="58"/>
        <end position="89"/>
    </location>
</feature>
<dbReference type="RefSeq" id="WP_313544771.1">
    <property type="nucleotide sequence ID" value="NZ_CP134880.1"/>
</dbReference>
<keyword evidence="1" id="KW-0812">Transmembrane</keyword>
<evidence type="ECO:0000256" key="1">
    <source>
        <dbReference type="SAM" id="Phobius"/>
    </source>
</evidence>
<evidence type="ECO:0000313" key="2">
    <source>
        <dbReference type="EMBL" id="WNM28367.1"/>
    </source>
</evidence>
<dbReference type="AlphaFoldDB" id="A0AA96FEU1"/>
<keyword evidence="1" id="KW-1133">Transmembrane helix</keyword>
<gene>
    <name evidence="2" type="ORF">RN607_05025</name>
</gene>
<dbReference type="Proteomes" id="UP001303408">
    <property type="component" value="Chromosome"/>
</dbReference>
<protein>
    <submittedName>
        <fullName evidence="2">Uncharacterized protein</fullName>
    </submittedName>
</protein>
<proteinExistence type="predicted"/>
<dbReference type="KEGG" id="dcp:RN607_05025"/>
<accession>A0AA96FEU1</accession>
<organism evidence="2">
    <name type="scientific">Demequina capsici</name>
    <dbReference type="NCBI Taxonomy" id="3075620"/>
    <lineage>
        <taxon>Bacteria</taxon>
        <taxon>Bacillati</taxon>
        <taxon>Actinomycetota</taxon>
        <taxon>Actinomycetes</taxon>
        <taxon>Micrococcales</taxon>
        <taxon>Demequinaceae</taxon>
        <taxon>Demequina</taxon>
    </lineage>
</organism>
<keyword evidence="1" id="KW-0472">Membrane</keyword>